<evidence type="ECO:0000313" key="2">
    <source>
        <dbReference type="EMBL" id="DAD95902.1"/>
    </source>
</evidence>
<dbReference type="InterPro" id="IPR001387">
    <property type="entry name" value="Cro/C1-type_HTH"/>
</dbReference>
<sequence>MNATNIYARKRGIDPCSDKTAELIGVKKGTISSWKVKGTIPRATAVAAIADAFHISADYLLGRTDDPSDFAGFDSDYAKLDASDRAKIDGFLQGLLASDKYKKQSQYLA</sequence>
<evidence type="ECO:0000259" key="1">
    <source>
        <dbReference type="PROSITE" id="PS50943"/>
    </source>
</evidence>
<dbReference type="EMBL" id="BK015206">
    <property type="protein sequence ID" value="DAD95902.1"/>
    <property type="molecule type" value="Genomic_DNA"/>
</dbReference>
<organism evidence="2">
    <name type="scientific">Siphoviridae sp. ctGMq5</name>
    <dbReference type="NCBI Taxonomy" id="2826220"/>
    <lineage>
        <taxon>Viruses</taxon>
        <taxon>Duplodnaviria</taxon>
        <taxon>Heunggongvirae</taxon>
        <taxon>Uroviricota</taxon>
        <taxon>Caudoviricetes</taxon>
    </lineage>
</organism>
<protein>
    <submittedName>
        <fullName evidence="2">Repressor protein</fullName>
    </submittedName>
</protein>
<dbReference type="InterPro" id="IPR010982">
    <property type="entry name" value="Lambda_DNA-bd_dom_sf"/>
</dbReference>
<name>A0A8S5NME9_9CAUD</name>
<dbReference type="PROSITE" id="PS50943">
    <property type="entry name" value="HTH_CROC1"/>
    <property type="match status" value="1"/>
</dbReference>
<dbReference type="Gene3D" id="1.10.260.40">
    <property type="entry name" value="lambda repressor-like DNA-binding domains"/>
    <property type="match status" value="1"/>
</dbReference>
<accession>A0A8S5NME9</accession>
<proteinExistence type="predicted"/>
<reference evidence="2" key="1">
    <citation type="journal article" date="2021" name="Proc. Natl. Acad. Sci. U.S.A.">
        <title>A Catalog of Tens of Thousands of Viruses from Human Metagenomes Reveals Hidden Associations with Chronic Diseases.</title>
        <authorList>
            <person name="Tisza M.J."/>
            <person name="Buck C.B."/>
        </authorList>
    </citation>
    <scope>NUCLEOTIDE SEQUENCE</scope>
    <source>
        <strain evidence="2">CtGMq5</strain>
    </source>
</reference>
<dbReference type="GO" id="GO:0003677">
    <property type="term" value="F:DNA binding"/>
    <property type="evidence" value="ECO:0007669"/>
    <property type="project" value="InterPro"/>
</dbReference>
<feature type="domain" description="HTH cro/C1-type" evidence="1">
    <location>
        <begin position="21"/>
        <end position="60"/>
    </location>
</feature>
<dbReference type="Pfam" id="PF01381">
    <property type="entry name" value="HTH_3"/>
    <property type="match status" value="1"/>
</dbReference>
<dbReference type="SUPFAM" id="SSF47413">
    <property type="entry name" value="lambda repressor-like DNA-binding domains"/>
    <property type="match status" value="1"/>
</dbReference>